<dbReference type="Proteomes" id="UP000224634">
    <property type="component" value="Unassembled WGS sequence"/>
</dbReference>
<sequence>MEPWTFHGFISMKCTTRFTVVKELQWPASRKRNQAGVTSHQGVLNLEFIGKVLAVEESCVTNSIVILVVSGQPNIMEYILPSQDQPRFDKYQIRPDVNKF</sequence>
<dbReference type="AlphaFoldDB" id="A0A2B7XM68"/>
<proteinExistence type="predicted"/>
<keyword evidence="2" id="KW-1185">Reference proteome</keyword>
<organism evidence="1 2">
    <name type="scientific">Polytolypa hystricis (strain UAMH7299)</name>
    <dbReference type="NCBI Taxonomy" id="1447883"/>
    <lineage>
        <taxon>Eukaryota</taxon>
        <taxon>Fungi</taxon>
        <taxon>Dikarya</taxon>
        <taxon>Ascomycota</taxon>
        <taxon>Pezizomycotina</taxon>
        <taxon>Eurotiomycetes</taxon>
        <taxon>Eurotiomycetidae</taxon>
        <taxon>Onygenales</taxon>
        <taxon>Onygenales incertae sedis</taxon>
        <taxon>Polytolypa</taxon>
    </lineage>
</organism>
<evidence type="ECO:0000313" key="2">
    <source>
        <dbReference type="Proteomes" id="UP000224634"/>
    </source>
</evidence>
<protein>
    <submittedName>
        <fullName evidence="1">Uncharacterized protein</fullName>
    </submittedName>
</protein>
<accession>A0A2B7XM68</accession>
<name>A0A2B7XM68_POLH7</name>
<comment type="caution">
    <text evidence="1">The sequence shown here is derived from an EMBL/GenBank/DDBJ whole genome shotgun (WGS) entry which is preliminary data.</text>
</comment>
<reference evidence="1 2" key="1">
    <citation type="submission" date="2017-10" db="EMBL/GenBank/DDBJ databases">
        <title>Comparative genomics in systemic dimorphic fungi from Ajellomycetaceae.</title>
        <authorList>
            <person name="Munoz J.F."/>
            <person name="Mcewen J.G."/>
            <person name="Clay O.K."/>
            <person name="Cuomo C.A."/>
        </authorList>
    </citation>
    <scope>NUCLEOTIDE SEQUENCE [LARGE SCALE GENOMIC DNA]</scope>
    <source>
        <strain evidence="1 2">UAMH7299</strain>
    </source>
</reference>
<dbReference type="EMBL" id="PDNA01000112">
    <property type="protein sequence ID" value="PGH12854.1"/>
    <property type="molecule type" value="Genomic_DNA"/>
</dbReference>
<evidence type="ECO:0000313" key="1">
    <source>
        <dbReference type="EMBL" id="PGH12854.1"/>
    </source>
</evidence>
<gene>
    <name evidence="1" type="ORF">AJ80_06563</name>
</gene>